<keyword evidence="1" id="KW-0812">Transmembrane</keyword>
<dbReference type="EMBL" id="FOSL01000001">
    <property type="protein sequence ID" value="SFJ97828.1"/>
    <property type="molecule type" value="Genomic_DNA"/>
</dbReference>
<dbReference type="AlphaFoldDB" id="A0A1I3VR14"/>
<feature type="transmembrane region" description="Helical" evidence="1">
    <location>
        <begin position="110"/>
        <end position="135"/>
    </location>
</feature>
<keyword evidence="3" id="KW-1185">Reference proteome</keyword>
<gene>
    <name evidence="2" type="ORF">SAMN04488498_101673</name>
</gene>
<dbReference type="Proteomes" id="UP000323300">
    <property type="component" value="Unassembled WGS sequence"/>
</dbReference>
<feature type="transmembrane region" description="Helical" evidence="1">
    <location>
        <begin position="16"/>
        <end position="43"/>
    </location>
</feature>
<evidence type="ECO:0008006" key="4">
    <source>
        <dbReference type="Google" id="ProtNLM"/>
    </source>
</evidence>
<feature type="transmembrane region" description="Helical" evidence="1">
    <location>
        <begin position="82"/>
        <end position="103"/>
    </location>
</feature>
<keyword evidence="1" id="KW-0472">Membrane</keyword>
<name>A0A1I3VR14_9HYPH</name>
<sequence>MSETFVSGAHMATRQLLWAAAVSAASILFSLVLACATPFAAIATVAGANMSRRGALLLTGMAWLANQGVGYLVLGYPTTWDSFAWGVAVGVAAALATGAVLLLRDRIQSGLWTVIAGFVLAFVVYEFVLFAATALLPSGEEAFSLDVILQILWPNVLALAGLAVLHRIAVSVRFLPNPDAVRGGVYA</sequence>
<accession>A0A1I3VR14</accession>
<evidence type="ECO:0000256" key="1">
    <source>
        <dbReference type="SAM" id="Phobius"/>
    </source>
</evidence>
<reference evidence="2 3" key="1">
    <citation type="submission" date="2016-10" db="EMBL/GenBank/DDBJ databases">
        <authorList>
            <person name="Varghese N."/>
            <person name="Submissions S."/>
        </authorList>
    </citation>
    <scope>NUCLEOTIDE SEQUENCE [LARGE SCALE GENOMIC DNA]</scope>
    <source>
        <strain evidence="2 3">DSM 21822</strain>
    </source>
</reference>
<organism evidence="2 3">
    <name type="scientific">Neomesorhizobium albiziae</name>
    <dbReference type="NCBI Taxonomy" id="335020"/>
    <lineage>
        <taxon>Bacteria</taxon>
        <taxon>Pseudomonadati</taxon>
        <taxon>Pseudomonadota</taxon>
        <taxon>Alphaproteobacteria</taxon>
        <taxon>Hyphomicrobiales</taxon>
        <taxon>Phyllobacteriaceae</taxon>
        <taxon>Neomesorhizobium</taxon>
    </lineage>
</organism>
<feature type="transmembrane region" description="Helical" evidence="1">
    <location>
        <begin position="55"/>
        <end position="76"/>
    </location>
</feature>
<evidence type="ECO:0000313" key="3">
    <source>
        <dbReference type="Proteomes" id="UP000323300"/>
    </source>
</evidence>
<evidence type="ECO:0000313" key="2">
    <source>
        <dbReference type="EMBL" id="SFJ97828.1"/>
    </source>
</evidence>
<proteinExistence type="predicted"/>
<feature type="transmembrane region" description="Helical" evidence="1">
    <location>
        <begin position="147"/>
        <end position="165"/>
    </location>
</feature>
<protein>
    <recommendedName>
        <fullName evidence="4">Energy-coupling factor transport system substrate-specific component</fullName>
    </recommendedName>
</protein>
<keyword evidence="1" id="KW-1133">Transmembrane helix</keyword>
<dbReference type="RefSeq" id="WP_244621583.1">
    <property type="nucleotide sequence ID" value="NZ_BSPE01000002.1"/>
</dbReference>